<evidence type="ECO:0000313" key="2">
    <source>
        <dbReference type="Proteomes" id="UP000095614"/>
    </source>
</evidence>
<dbReference type="RefSeq" id="WP_171030127.1">
    <property type="nucleotide sequence ID" value="NZ_CZAF01000004.1"/>
</dbReference>
<proteinExistence type="predicted"/>
<keyword evidence="1" id="KW-0472">Membrane</keyword>
<dbReference type="AlphaFoldDB" id="A0A174HL52"/>
<accession>A0A174HL52</accession>
<dbReference type="Proteomes" id="UP000095614">
    <property type="component" value="Unassembled WGS sequence"/>
</dbReference>
<keyword evidence="1" id="KW-0812">Transmembrane</keyword>
<organism evidence="1 2">
    <name type="scientific">Bacteroides uniformis</name>
    <dbReference type="NCBI Taxonomy" id="820"/>
    <lineage>
        <taxon>Bacteria</taxon>
        <taxon>Pseudomonadati</taxon>
        <taxon>Bacteroidota</taxon>
        <taxon>Bacteroidia</taxon>
        <taxon>Bacteroidales</taxon>
        <taxon>Bacteroidaceae</taxon>
        <taxon>Bacteroides</taxon>
    </lineage>
</organism>
<gene>
    <name evidence="1" type="ORF">ERS852462_01403</name>
</gene>
<reference evidence="1 2" key="1">
    <citation type="submission" date="2015-09" db="EMBL/GenBank/DDBJ databases">
        <authorList>
            <consortium name="Pathogen Informatics"/>
        </authorList>
    </citation>
    <scope>NUCLEOTIDE SEQUENCE [LARGE SCALE GENOMIC DNA]</scope>
    <source>
        <strain evidence="1 2">2789STDY5834847</strain>
    </source>
</reference>
<sequence>MKPNLKKKFDFSVEMSEAESIKATPKNEYLEEEKRLLDINARELASLNDNVFKLRTEVENLSGSIRECKPIISKEMQKLAVEFGATLLCNFLNQIESKCKEAERRIKKADNAIPIPNTAFYILIIIVVALSSFFMCMIVANAAILHSGLIWKAVICCILIAVLGIGIALIVQKFLDRGK</sequence>
<protein>
    <submittedName>
        <fullName evidence="1">Putative transmembrane protein</fullName>
    </submittedName>
</protein>
<dbReference type="EMBL" id="CZAF01000004">
    <property type="protein sequence ID" value="CUO74951.1"/>
    <property type="molecule type" value="Genomic_DNA"/>
</dbReference>
<evidence type="ECO:0000313" key="1">
    <source>
        <dbReference type="EMBL" id="CUO74951.1"/>
    </source>
</evidence>
<name>A0A174HL52_BACUN</name>